<dbReference type="SUPFAM" id="SSF55073">
    <property type="entry name" value="Nucleotide cyclase"/>
    <property type="match status" value="1"/>
</dbReference>
<reference evidence="3 4" key="1">
    <citation type="submission" date="2017-10" db="EMBL/GenBank/DDBJ databases">
        <title>The draft genome sequence of Lewinella marina KCTC 32374.</title>
        <authorList>
            <person name="Wang K."/>
        </authorList>
    </citation>
    <scope>NUCLEOTIDE SEQUENCE [LARGE SCALE GENOMIC DNA]</scope>
    <source>
        <strain evidence="3 4">MKG-38</strain>
    </source>
</reference>
<gene>
    <name evidence="3" type="ORF">CGL56_12960</name>
</gene>
<dbReference type="RefSeq" id="WP_099106991.1">
    <property type="nucleotide sequence ID" value="NZ_JAATJF010000002.1"/>
</dbReference>
<feature type="transmembrane region" description="Helical" evidence="1">
    <location>
        <begin position="48"/>
        <end position="67"/>
    </location>
</feature>
<dbReference type="PANTHER" id="PTHR43081">
    <property type="entry name" value="ADENYLATE CYCLASE, TERMINAL-DIFFERENTIATION SPECIFIC-RELATED"/>
    <property type="match status" value="1"/>
</dbReference>
<dbReference type="InterPro" id="IPR001054">
    <property type="entry name" value="A/G_cyclase"/>
</dbReference>
<comment type="caution">
    <text evidence="3">The sequence shown here is derived from an EMBL/GenBank/DDBJ whole genome shotgun (WGS) entry which is preliminary data.</text>
</comment>
<dbReference type="PANTHER" id="PTHR43081:SF1">
    <property type="entry name" value="ADENYLATE CYCLASE, TERMINAL-DIFFERENTIATION SPECIFIC"/>
    <property type="match status" value="1"/>
</dbReference>
<keyword evidence="1" id="KW-1133">Transmembrane helix</keyword>
<feature type="transmembrane region" description="Helical" evidence="1">
    <location>
        <begin position="87"/>
        <end position="107"/>
    </location>
</feature>
<dbReference type="Pfam" id="PF00211">
    <property type="entry name" value="Guanylate_cyc"/>
    <property type="match status" value="1"/>
</dbReference>
<dbReference type="Proteomes" id="UP000226437">
    <property type="component" value="Unassembled WGS sequence"/>
</dbReference>
<feature type="transmembrane region" description="Helical" evidence="1">
    <location>
        <begin position="119"/>
        <end position="143"/>
    </location>
</feature>
<dbReference type="AlphaFoldDB" id="A0A2G0CDP2"/>
<feature type="transmembrane region" description="Helical" evidence="1">
    <location>
        <begin position="9"/>
        <end position="28"/>
    </location>
</feature>
<proteinExistence type="predicted"/>
<dbReference type="EMBL" id="PDLO01000005">
    <property type="protein sequence ID" value="PHK98093.1"/>
    <property type="molecule type" value="Genomic_DNA"/>
</dbReference>
<dbReference type="SMART" id="SM00044">
    <property type="entry name" value="CYCc"/>
    <property type="match status" value="1"/>
</dbReference>
<keyword evidence="1" id="KW-0812">Transmembrane</keyword>
<evidence type="ECO:0000259" key="2">
    <source>
        <dbReference type="PROSITE" id="PS50125"/>
    </source>
</evidence>
<dbReference type="OrthoDB" id="9768499at2"/>
<keyword evidence="1" id="KW-0472">Membrane</keyword>
<dbReference type="Gene3D" id="3.30.70.1230">
    <property type="entry name" value="Nucleotide cyclase"/>
    <property type="match status" value="1"/>
</dbReference>
<accession>A0A2G0CDP2</accession>
<dbReference type="InterPro" id="IPR029787">
    <property type="entry name" value="Nucleotide_cyclase"/>
</dbReference>
<sequence length="355" mass="40481">MIAIPNKLVFWLQLVGAWTVAFLLLGFLRNYGWPDQLGSVAVELAAPGLTFIMGFIIGTGTFLIELLMKWRRFRRLSFRRWVALKSLLHLLLAFALFAIAIILYPLFSSMPPGELEFRQFFFSKLMLVFLVYLSVVSTSITLFQQMSQKMGKGILWNMLRGRYHHPREEERIFLFIDLKSSTTIAEELGHVRFSNLIQDCFADITEAVVRHDAEIYQYVGDEVILCWKLAAGLHRNNCIEAYFQFVGTLAQRAEHYRDKYGIEPYFKAGAHAGRTTVAEVGVLKRELAYHGDVLNTAARIQSKCNALGEQLLISPALASLLRVEAHYDTREYAPVELVGKRETMQVVGVRQRPPG</sequence>
<keyword evidence="4" id="KW-1185">Reference proteome</keyword>
<protein>
    <recommendedName>
        <fullName evidence="2">Guanylate cyclase domain-containing protein</fullName>
    </recommendedName>
</protein>
<evidence type="ECO:0000313" key="3">
    <source>
        <dbReference type="EMBL" id="PHK98093.1"/>
    </source>
</evidence>
<dbReference type="GO" id="GO:0035556">
    <property type="term" value="P:intracellular signal transduction"/>
    <property type="evidence" value="ECO:0007669"/>
    <property type="project" value="InterPro"/>
</dbReference>
<dbReference type="InterPro" id="IPR050697">
    <property type="entry name" value="Adenylyl/Guanylyl_Cyclase_3/4"/>
</dbReference>
<dbReference type="GO" id="GO:0004016">
    <property type="term" value="F:adenylate cyclase activity"/>
    <property type="evidence" value="ECO:0007669"/>
    <property type="project" value="UniProtKB-ARBA"/>
</dbReference>
<dbReference type="CDD" id="cd07302">
    <property type="entry name" value="CHD"/>
    <property type="match status" value="1"/>
</dbReference>
<organism evidence="3 4">
    <name type="scientific">Neolewinella marina</name>
    <dbReference type="NCBI Taxonomy" id="438751"/>
    <lineage>
        <taxon>Bacteria</taxon>
        <taxon>Pseudomonadati</taxon>
        <taxon>Bacteroidota</taxon>
        <taxon>Saprospiria</taxon>
        <taxon>Saprospirales</taxon>
        <taxon>Lewinellaceae</taxon>
        <taxon>Neolewinella</taxon>
    </lineage>
</organism>
<dbReference type="PROSITE" id="PS50125">
    <property type="entry name" value="GUANYLATE_CYCLASE_2"/>
    <property type="match status" value="1"/>
</dbReference>
<name>A0A2G0CDP2_9BACT</name>
<evidence type="ECO:0000256" key="1">
    <source>
        <dbReference type="SAM" id="Phobius"/>
    </source>
</evidence>
<dbReference type="GO" id="GO:0009190">
    <property type="term" value="P:cyclic nucleotide biosynthetic process"/>
    <property type="evidence" value="ECO:0007669"/>
    <property type="project" value="InterPro"/>
</dbReference>
<evidence type="ECO:0000313" key="4">
    <source>
        <dbReference type="Proteomes" id="UP000226437"/>
    </source>
</evidence>
<feature type="domain" description="Guanylate cyclase" evidence="2">
    <location>
        <begin position="172"/>
        <end position="301"/>
    </location>
</feature>